<dbReference type="EC" id="2.1.1.37" evidence="7"/>
<dbReference type="GO" id="GO:0032259">
    <property type="term" value="P:methylation"/>
    <property type="evidence" value="ECO:0007669"/>
    <property type="project" value="UniProtKB-KW"/>
</dbReference>
<dbReference type="PROSITE" id="PS00095">
    <property type="entry name" value="C5_MTASE_2"/>
    <property type="match status" value="1"/>
</dbReference>
<dbReference type="InterPro" id="IPR029063">
    <property type="entry name" value="SAM-dependent_MTases_sf"/>
</dbReference>
<evidence type="ECO:0000256" key="7">
    <source>
        <dbReference type="RuleBase" id="RU000417"/>
    </source>
</evidence>
<keyword evidence="3 5" id="KW-0949">S-adenosyl-L-methionine</keyword>
<dbReference type="SUPFAM" id="SSF53335">
    <property type="entry name" value="S-adenosyl-L-methionine-dependent methyltransferases"/>
    <property type="match status" value="1"/>
</dbReference>
<dbReference type="PANTHER" id="PTHR46098:SF1">
    <property type="entry name" value="TRNA (CYTOSINE(38)-C(5))-METHYLTRANSFERASE"/>
    <property type="match status" value="1"/>
</dbReference>
<comment type="similarity">
    <text evidence="5 6">Belongs to the class I-like SAM-binding methyltransferase superfamily. C5-methyltransferase family.</text>
</comment>
<organism evidence="8 9">
    <name type="scientific">Paenibacillus albicereus</name>
    <dbReference type="NCBI Taxonomy" id="2726185"/>
    <lineage>
        <taxon>Bacteria</taxon>
        <taxon>Bacillati</taxon>
        <taxon>Bacillota</taxon>
        <taxon>Bacilli</taxon>
        <taxon>Bacillales</taxon>
        <taxon>Paenibacillaceae</taxon>
        <taxon>Paenibacillus</taxon>
    </lineage>
</organism>
<dbReference type="RefSeq" id="WP_168908290.1">
    <property type="nucleotide sequence ID" value="NZ_CP051428.1"/>
</dbReference>
<keyword evidence="9" id="KW-1185">Reference proteome</keyword>
<dbReference type="InterPro" id="IPR018117">
    <property type="entry name" value="C5_DNA_meth_AS"/>
</dbReference>
<dbReference type="PANTHER" id="PTHR46098">
    <property type="entry name" value="TRNA (CYTOSINE(38)-C(5))-METHYLTRANSFERASE"/>
    <property type="match status" value="1"/>
</dbReference>
<keyword evidence="2 5" id="KW-0808">Transferase</keyword>
<dbReference type="PRINTS" id="PR00105">
    <property type="entry name" value="C5METTRFRASE"/>
</dbReference>
<dbReference type="KEGG" id="palr:HGI30_14990"/>
<proteinExistence type="inferred from homology"/>
<evidence type="ECO:0000256" key="6">
    <source>
        <dbReference type="RuleBase" id="RU000416"/>
    </source>
</evidence>
<dbReference type="AlphaFoldDB" id="A0A6H2H058"/>
<gene>
    <name evidence="8" type="ORF">HGI30_14990</name>
</gene>
<dbReference type="Proteomes" id="UP000502136">
    <property type="component" value="Chromosome"/>
</dbReference>
<dbReference type="InterPro" id="IPR031303">
    <property type="entry name" value="C5_meth_CS"/>
</dbReference>
<dbReference type="NCBIfam" id="TIGR00675">
    <property type="entry name" value="dcm"/>
    <property type="match status" value="1"/>
</dbReference>
<keyword evidence="1 5" id="KW-0489">Methyltransferase</keyword>
<feature type="active site" evidence="5">
    <location>
        <position position="70"/>
    </location>
</feature>
<evidence type="ECO:0000256" key="2">
    <source>
        <dbReference type="ARBA" id="ARBA00022679"/>
    </source>
</evidence>
<dbReference type="Pfam" id="PF00145">
    <property type="entry name" value="DNA_methylase"/>
    <property type="match status" value="1"/>
</dbReference>
<sequence length="332" mass="38002">MIKILELFGGIGAPRKALINLGVEHKAIDYVEIDAKAVRSYNAMYDRLHKPQSVVGWNLRPDILVHGSPCQDYSRSGKRLGGKDEDKTRSSLMWETLRIIEAMGEWRPKVVVWENVKGVLDSDIIHSFNKYQRDMERLGYTNSFDVINAMDFGIPQNRNRVFTISTLGGPAFDFGRLRRRPMRHINEFLEPDVTGEQYQINIPSMLNRIEEFNPAVRGKYRPLDVIEDSCWTISTRQDRCPNAGIIRQEGGQYRYLTERECWRLMGFTDEDFDAAAAEFPSMPGKRNAALYKLAGNSIVVQVLEAIFEAVLAPTEQHDWFTAARDGQLQLVI</sequence>
<protein>
    <recommendedName>
        <fullName evidence="7">Cytosine-specific methyltransferase</fullName>
        <ecNumber evidence="7">2.1.1.37</ecNumber>
    </recommendedName>
</protein>
<dbReference type="PROSITE" id="PS00094">
    <property type="entry name" value="C5_MTASE_1"/>
    <property type="match status" value="1"/>
</dbReference>
<dbReference type="REBASE" id="395809">
    <property type="entry name" value="M.PspUniB2ORF14990P"/>
</dbReference>
<reference evidence="8 9" key="1">
    <citation type="submission" date="2020-04" db="EMBL/GenBank/DDBJ databases">
        <title>Novel Paenibacillus strain UniB2 isolated from commercial digestive syrup.</title>
        <authorList>
            <person name="Thorat V."/>
            <person name="Kirdat K."/>
            <person name="Tiwarekar B."/>
            <person name="Yadav A."/>
        </authorList>
    </citation>
    <scope>NUCLEOTIDE SEQUENCE [LARGE SCALE GENOMIC DNA]</scope>
    <source>
        <strain evidence="8 9">UniB2</strain>
    </source>
</reference>
<dbReference type="Gene3D" id="3.40.50.150">
    <property type="entry name" value="Vaccinia Virus protein VP39"/>
    <property type="match status" value="1"/>
</dbReference>
<dbReference type="InterPro" id="IPR001525">
    <property type="entry name" value="C5_MeTfrase"/>
</dbReference>
<evidence type="ECO:0000256" key="1">
    <source>
        <dbReference type="ARBA" id="ARBA00022603"/>
    </source>
</evidence>
<evidence type="ECO:0000313" key="9">
    <source>
        <dbReference type="Proteomes" id="UP000502136"/>
    </source>
</evidence>
<dbReference type="InterPro" id="IPR050750">
    <property type="entry name" value="C5-MTase"/>
</dbReference>
<evidence type="ECO:0000256" key="4">
    <source>
        <dbReference type="ARBA" id="ARBA00022747"/>
    </source>
</evidence>
<evidence type="ECO:0000256" key="3">
    <source>
        <dbReference type="ARBA" id="ARBA00022691"/>
    </source>
</evidence>
<dbReference type="EMBL" id="CP051428">
    <property type="protein sequence ID" value="QJC52738.1"/>
    <property type="molecule type" value="Genomic_DNA"/>
</dbReference>
<accession>A0A6H2H058</accession>
<evidence type="ECO:0000313" key="8">
    <source>
        <dbReference type="EMBL" id="QJC52738.1"/>
    </source>
</evidence>
<dbReference type="GO" id="GO:0003886">
    <property type="term" value="F:DNA (cytosine-5-)-methyltransferase activity"/>
    <property type="evidence" value="ECO:0007669"/>
    <property type="project" value="UniProtKB-EC"/>
</dbReference>
<name>A0A6H2H058_9BACL</name>
<comment type="catalytic activity">
    <reaction evidence="7">
        <text>a 2'-deoxycytidine in DNA + S-adenosyl-L-methionine = a 5-methyl-2'-deoxycytidine in DNA + S-adenosyl-L-homocysteine + H(+)</text>
        <dbReference type="Rhea" id="RHEA:13681"/>
        <dbReference type="Rhea" id="RHEA-COMP:11369"/>
        <dbReference type="Rhea" id="RHEA-COMP:11370"/>
        <dbReference type="ChEBI" id="CHEBI:15378"/>
        <dbReference type="ChEBI" id="CHEBI:57856"/>
        <dbReference type="ChEBI" id="CHEBI:59789"/>
        <dbReference type="ChEBI" id="CHEBI:85452"/>
        <dbReference type="ChEBI" id="CHEBI:85454"/>
        <dbReference type="EC" id="2.1.1.37"/>
    </reaction>
</comment>
<dbReference type="GO" id="GO:0009307">
    <property type="term" value="P:DNA restriction-modification system"/>
    <property type="evidence" value="ECO:0007669"/>
    <property type="project" value="UniProtKB-KW"/>
</dbReference>
<dbReference type="PROSITE" id="PS51679">
    <property type="entry name" value="SAM_MT_C5"/>
    <property type="match status" value="1"/>
</dbReference>
<evidence type="ECO:0000256" key="5">
    <source>
        <dbReference type="PROSITE-ProRule" id="PRU01016"/>
    </source>
</evidence>
<keyword evidence="4" id="KW-0680">Restriction system</keyword>